<dbReference type="InterPro" id="IPR054816">
    <property type="entry name" value="Lipoprotein_mollicutes-type_CS"/>
</dbReference>
<dbReference type="EMBL" id="LR739236">
    <property type="protein sequence ID" value="VZS00428.1"/>
    <property type="molecule type" value="Genomic_DNA"/>
</dbReference>
<protein>
    <recommendedName>
        <fullName evidence="4">Lipoprotein</fullName>
    </recommendedName>
</protein>
<evidence type="ECO:0008006" key="4">
    <source>
        <dbReference type="Google" id="ProtNLM"/>
    </source>
</evidence>
<reference evidence="3" key="1">
    <citation type="submission" date="2019-11" db="EMBL/GenBank/DDBJ databases">
        <authorList>
            <person name="Falquet L."/>
            <person name="Falquet L."/>
        </authorList>
    </citation>
    <scope>NUCLEOTIDE SEQUENCE</scope>
    <source>
        <strain evidence="3">14/OD_0535</strain>
    </source>
</reference>
<organism evidence="3">
    <name type="scientific">Mycoplasma feriruminatoris</name>
    <dbReference type="NCBI Taxonomy" id="1179777"/>
    <lineage>
        <taxon>Bacteria</taxon>
        <taxon>Bacillati</taxon>
        <taxon>Mycoplasmatota</taxon>
        <taxon>Mollicutes</taxon>
        <taxon>Mycoplasmataceae</taxon>
        <taxon>Mycoplasma</taxon>
    </lineage>
</organism>
<feature type="compositionally biased region" description="Basic and acidic residues" evidence="2">
    <location>
        <begin position="71"/>
        <end position="87"/>
    </location>
</feature>
<name>A0A654INL0_9MOLU</name>
<feature type="compositionally biased region" description="Polar residues" evidence="2">
    <location>
        <begin position="88"/>
        <end position="105"/>
    </location>
</feature>
<proteinExistence type="predicted"/>
<accession>A0A654INL0</accession>
<dbReference type="NCBIfam" id="NF038029">
    <property type="entry name" value="LP_plasma"/>
    <property type="match status" value="1"/>
</dbReference>
<evidence type="ECO:0000256" key="2">
    <source>
        <dbReference type="SAM" id="MobiDB-lite"/>
    </source>
</evidence>
<gene>
    <name evidence="3" type="ORF">MF5583_00600</name>
</gene>
<feature type="compositionally biased region" description="Basic and acidic residues" evidence="2">
    <location>
        <begin position="34"/>
        <end position="55"/>
    </location>
</feature>
<dbReference type="AlphaFoldDB" id="A0A654INL0"/>
<dbReference type="PROSITE" id="PS51257">
    <property type="entry name" value="PROKAR_LIPOPROTEIN"/>
    <property type="match status" value="1"/>
</dbReference>
<feature type="region of interest" description="Disordered" evidence="2">
    <location>
        <begin position="34"/>
        <end position="122"/>
    </location>
</feature>
<evidence type="ECO:0000313" key="3">
    <source>
        <dbReference type="EMBL" id="VZS00428.1"/>
    </source>
</evidence>
<sequence>MKKLVTILGSIGLIATTGITVVACKMPIEIKSKLEKPRKDHNPKNLDETKEHIENKANNNSNEQDVQSDEPNIKEHKTEKPEEEKQNELNSNNGENQTSNENGRSGDSELQGDEPIQNGKMLEKTKEQNFELIKKYGSELSEILNSLGDKVEEINSNEESSKLKVGVTLVKFYQNIMNYSSFSDFERNLREKLKEESVSIEEFINKIEKDWQEVIDQYSKEKQNILRILKSYKES</sequence>
<keyword evidence="1" id="KW-0175">Coiled coil</keyword>
<evidence type="ECO:0000256" key="1">
    <source>
        <dbReference type="SAM" id="Coils"/>
    </source>
</evidence>
<feature type="coiled-coil region" evidence="1">
    <location>
        <begin position="190"/>
        <end position="235"/>
    </location>
</feature>
<feature type="compositionally biased region" description="Polar residues" evidence="2">
    <location>
        <begin position="56"/>
        <end position="65"/>
    </location>
</feature>
<dbReference type="RefSeq" id="WP_347938213.1">
    <property type="nucleotide sequence ID" value="NZ_CP142077.1"/>
</dbReference>